<name>A0A4R8MJN5_9BACT</name>
<evidence type="ECO:0000256" key="1">
    <source>
        <dbReference type="SAM" id="MobiDB-lite"/>
    </source>
</evidence>
<accession>A0A4R8MJN5</accession>
<organism evidence="2 3">
    <name type="scientific">Aminivibrio pyruvatiphilus</name>
    <dbReference type="NCBI Taxonomy" id="1005740"/>
    <lineage>
        <taxon>Bacteria</taxon>
        <taxon>Thermotogati</taxon>
        <taxon>Synergistota</taxon>
        <taxon>Synergistia</taxon>
        <taxon>Synergistales</taxon>
        <taxon>Aminobacteriaceae</taxon>
        <taxon>Aminivibrio</taxon>
    </lineage>
</organism>
<dbReference type="EMBL" id="SORI01000001">
    <property type="protein sequence ID" value="TDY64857.1"/>
    <property type="molecule type" value="Genomic_DNA"/>
</dbReference>
<sequence length="189" mass="21338">EGCYAAFTALQFDMDFLRLFRHNERTSLVKGCVVVNTTLTLFSEQSREVFYFSGCGFRLMPFLDKLRRKVIISGRKPQGLSPHDAREAGENPARTRHCKPDEPIGPLEGKPPGRDGGERGQARRPVVRNQGRLARNRGRLFAAPPPKPHPFKGADPHRTAPFVFGRGRRTPFLPARSPVIFHHFGRRKG</sequence>
<dbReference type="AlphaFoldDB" id="A0A4R8MJN5"/>
<gene>
    <name evidence="2" type="ORF">C8D99_1011</name>
</gene>
<feature type="compositionally biased region" description="Basic and acidic residues" evidence="1">
    <location>
        <begin position="111"/>
        <end position="121"/>
    </location>
</feature>
<protein>
    <submittedName>
        <fullName evidence="2">Uncharacterized protein</fullName>
    </submittedName>
</protein>
<feature type="region of interest" description="Disordered" evidence="1">
    <location>
        <begin position="76"/>
        <end position="156"/>
    </location>
</feature>
<evidence type="ECO:0000313" key="2">
    <source>
        <dbReference type="EMBL" id="TDY64857.1"/>
    </source>
</evidence>
<dbReference type="Proteomes" id="UP000295066">
    <property type="component" value="Unassembled WGS sequence"/>
</dbReference>
<feature type="non-terminal residue" evidence="2">
    <location>
        <position position="1"/>
    </location>
</feature>
<reference evidence="2 3" key="1">
    <citation type="submission" date="2019-03" db="EMBL/GenBank/DDBJ databases">
        <title>Genomic Encyclopedia of Type Strains, Phase IV (KMG-IV): sequencing the most valuable type-strain genomes for metagenomic binning, comparative biology and taxonomic classification.</title>
        <authorList>
            <person name="Goeker M."/>
        </authorList>
    </citation>
    <scope>NUCLEOTIDE SEQUENCE [LARGE SCALE GENOMIC DNA]</scope>
    <source>
        <strain evidence="2 3">DSM 25964</strain>
    </source>
</reference>
<comment type="caution">
    <text evidence="2">The sequence shown here is derived from an EMBL/GenBank/DDBJ whole genome shotgun (WGS) entry which is preliminary data.</text>
</comment>
<evidence type="ECO:0000313" key="3">
    <source>
        <dbReference type="Proteomes" id="UP000295066"/>
    </source>
</evidence>
<keyword evidence="3" id="KW-1185">Reference proteome</keyword>
<proteinExistence type="predicted"/>